<reference evidence="1" key="1">
    <citation type="journal article" date="2025" name="Int. J. Syst. Evol. Microbiol.">
        <title>Inconstantimicrobium mannanitabidum sp. nov., a novel member of the family Clostridiaceae isolated from anoxic soil under the treatment of reductive soil disinfestation.</title>
        <authorList>
            <person name="Ueki A."/>
            <person name="Tonouchi A."/>
            <person name="Honma S."/>
            <person name="Kaku N."/>
            <person name="Ueki K."/>
        </authorList>
    </citation>
    <scope>NUCLEOTIDE SEQUENCE</scope>
    <source>
        <strain evidence="1">TW13</strain>
    </source>
</reference>
<organism evidence="1 2">
    <name type="scientific">Inconstantimicrobium mannanitabidum</name>
    <dbReference type="NCBI Taxonomy" id="1604901"/>
    <lineage>
        <taxon>Bacteria</taxon>
        <taxon>Bacillati</taxon>
        <taxon>Bacillota</taxon>
        <taxon>Clostridia</taxon>
        <taxon>Eubacteriales</taxon>
        <taxon>Clostridiaceae</taxon>
        <taxon>Inconstantimicrobium</taxon>
    </lineage>
</organism>
<evidence type="ECO:0000313" key="2">
    <source>
        <dbReference type="Proteomes" id="UP001058074"/>
    </source>
</evidence>
<accession>A0ACB5RFP7</accession>
<name>A0ACB5RFP7_9CLOT</name>
<keyword evidence="2" id="KW-1185">Reference proteome</keyword>
<protein>
    <submittedName>
        <fullName evidence="1">Multidrug ABC transporter ATPase</fullName>
    </submittedName>
</protein>
<gene>
    <name evidence="1" type="ORF">rsdtw13_31660</name>
</gene>
<sequence length="250" mass="28213">MNRILEVENLKKGYKDKKAVQGISFGINEGEVLGLLGPNGAGKSTSINMISTVLSPDEGKIKYMGEDIRKIDKKFKKSLGVVPQDLSLFNDLSAYDNVKFFCSLYGIRGEQLKKCVKEALEFVELWDRRHENPPSFSGGMKRRLNIACAIAHKPRLIIMDEPTVGIDPQSRNHILEEVKTLNKSGVTVIYTSHYMEEVEAVCSRIVIMDEGKIIEEGNKEELKQKYSKNKDEQTSLEEIFLNLTGKALRD</sequence>
<proteinExistence type="predicted"/>
<dbReference type="EMBL" id="BROD01000001">
    <property type="protein sequence ID" value="GKX67908.1"/>
    <property type="molecule type" value="Genomic_DNA"/>
</dbReference>
<dbReference type="Proteomes" id="UP001058074">
    <property type="component" value="Unassembled WGS sequence"/>
</dbReference>
<evidence type="ECO:0000313" key="1">
    <source>
        <dbReference type="EMBL" id="GKX67908.1"/>
    </source>
</evidence>
<comment type="caution">
    <text evidence="1">The sequence shown here is derived from an EMBL/GenBank/DDBJ whole genome shotgun (WGS) entry which is preliminary data.</text>
</comment>